<sequence length="1936" mass="212914">MAAITSLGIHKPTGLQYLNAASELPQVARPDHYQWKTYLSDSRNGSIEEEVLYTKRCVVWSQAHTVRAVYRFDLEAEDIGQAFLTTFSTDPARAQDGVPDVSSNGNTSIQVDRLNHSVNLSLPPKHEQGRALTVVLSSKLHIYFLHGAHHVVDLPFAVSDVLPAPHGVILSRARSPFSTLLQTPRAPPPAPPNSFFSSQPSMRGSQTLSPTLQRSLGKAASRLAPDVTTEAKLDNLWQSIVGSPSKTQHDDEDMIFTLVDPFSEPGVVTEANRSPTFRLSGRSRQAPNIDFDALDPAERIVYISAKDELRPVGGACPAPGSLILIVTTNADRGTLTLWHGWYLKEKSLTELMKKRNESKAEKARRRSSFLSASLGTGTTTPAVRNRDALRESFVTIPQLTGTTTRKANKTMDEAAMASQLDPDFAIEGTQTSTKDASRRISSRVSRAEPLMQNNTSASFGAAAYRRGTSFGGPGDRRSYGLRRSRGSTPGSVLGRSVGVDEDDMMDFENESEIDLNDAVTDSVQLIRATYDATGAETLLGTIEGGWKRDLVVRRLHTFTTDVIKEDLATKTHSDAVHVVCLQQSQYCTKIDDMNTTVYLHDASSRTLFTILLQIKQQALYPELASAVHVAVPIVKSHKQESMDDNIISLNQSGTNAVLLGSLGIRFPGPGTIHGVPDLAMYRLQSPYLAITEDTTATLDVGRNRTASAPPKPHVLSHPSLAGRFDRSTIGGTLHRQALRIAPTEPAHDAILQVCEVVLPTDLATGVRSTWFVMYQTLSTHLELMAGTACSVEAVATAATILSYVLGLLDQRSKAALRLTRVSANKQTTPHKTVLNLRQHDRAANLDTKNVWTALDASRAHGRHTKSSLDQALPVAIALADDLSTTTLSTDLAQQAILATKLMLGLHIFAEESMLDVCAQGTATPILSPVIAQLGQWLNLDAWSSNMGSYYDLGAASAMHWSFVRSSAYRHNNMEIMETPIGVFEWLEHSIAHKSAEQYPTLSQISELGLDTDLPRSFVTATNKLTPRTAMMSNILKATQTFTAEPKAIVEAMNTHNITIDILESLPEGIAAPLREAIAQCERNPPSSWSVELLRLVGRDDLTSSGDLTPPPAPVPSMVQRHDVHTACITADMPATITKTREADRNAISQLIFPKDRRLVDAAGMLHFNTGQIAQCVKQSDWSDAYYFEQQRRVMQFVTIRMIALPVGDGLLHYNSQSPLMTERYNLPGFSSSCVMQPNGHTVTTDRSGLTEEKVNWAYFHAGVSTGLRISKHTTGIDTSWLVFNKPNELTNRHAGLLLALGLNGHLRHLAKWLSFKYLTPKHSMTSLGLLLGLAASNIGSMDGLITRMLSVHISCMLPAGAAELNVSPLTQTAGLLGIGLLYYNTQHRRMTETMLQEIETAGVDDPDCGPDPLRDESYRLAAGFALGFINLGRSRDLRGLHGVQLQERLLRVAVGPRPIHSVHVLDQATAGATMAIALVYMKSRDAAIARQIDVPDTFAQFENVRPDILMLRILAKHIILWDSIQGDLMLKNSDAPVWILENLPKCFKSKWTEAGKSRATLSSLDLPFYYILTGLGLAMSLKYAGSGHRGARNEILGTLDRLRAIQKRTVDSLHFYDTKMARSAIRRCIDVLALAAATVMSGSGDLQTFRYLRRLHGRTDAETPYGSHLACHMAIGILFMAGGTCTFGTSDLAIASLMISLYPLFPTDVHDNKVHLQAFRHLWVFAVEPRCLVVEDIDSGRPIKMPIILKLRQGRTLRVDSPCLLPDLDTIASIATENPAYWRITLNFAQNAEHLRRFKLSQKVSVRRCPAGEAYDRTFWATFAAMNSHADTQQILAGLNGWVLAKLHDIDRGELELVSSSDERSSHVPEGRGTKIDDSLILRSDTSSDIRDKLWDLRVLLAWARRLSAEGHGNTRWLGRQLLAQIECDIDERRRS</sequence>
<proteinExistence type="inferred from homology"/>
<feature type="compositionally biased region" description="Polar residues" evidence="5">
    <location>
        <begin position="202"/>
        <end position="214"/>
    </location>
</feature>
<dbReference type="GO" id="GO:0051301">
    <property type="term" value="P:cell division"/>
    <property type="evidence" value="ECO:0007669"/>
    <property type="project" value="UniProtKB-KW"/>
</dbReference>
<dbReference type="InterPro" id="IPR046794">
    <property type="entry name" value="Apc1_MidN"/>
</dbReference>
<dbReference type="OrthoDB" id="26401at2759"/>
<feature type="region of interest" description="Disordered" evidence="5">
    <location>
        <begin position="355"/>
        <end position="386"/>
    </location>
</feature>
<dbReference type="InterPro" id="IPR011989">
    <property type="entry name" value="ARM-like"/>
</dbReference>
<evidence type="ECO:0000259" key="7">
    <source>
        <dbReference type="Pfam" id="PF20518"/>
    </source>
</evidence>
<dbReference type="GO" id="GO:0060090">
    <property type="term" value="F:molecular adaptor activity"/>
    <property type="evidence" value="ECO:0007669"/>
    <property type="project" value="TreeGrafter"/>
</dbReference>
<gene>
    <name evidence="8" type="ORF">AMS68_005997</name>
</gene>
<dbReference type="InterPro" id="IPR049255">
    <property type="entry name" value="Apc1_N"/>
</dbReference>
<dbReference type="Pfam" id="PF20518">
    <property type="entry name" value="Apc1_MidN"/>
    <property type="match status" value="1"/>
</dbReference>
<evidence type="ECO:0000259" key="6">
    <source>
        <dbReference type="Pfam" id="PF12859"/>
    </source>
</evidence>
<dbReference type="Pfam" id="PF12859">
    <property type="entry name" value="ANAPC1"/>
    <property type="match status" value="1"/>
</dbReference>
<accession>A0A6H0Y1E6</accession>
<dbReference type="PANTHER" id="PTHR12827:SF3">
    <property type="entry name" value="ANAPHASE-PROMOTING COMPLEX SUBUNIT 1"/>
    <property type="match status" value="1"/>
</dbReference>
<dbReference type="Proteomes" id="UP000503462">
    <property type="component" value="Chromosome 4"/>
</dbReference>
<evidence type="ECO:0000256" key="5">
    <source>
        <dbReference type="SAM" id="MobiDB-lite"/>
    </source>
</evidence>
<dbReference type="GO" id="GO:0070979">
    <property type="term" value="P:protein K11-linked ubiquitination"/>
    <property type="evidence" value="ECO:0007669"/>
    <property type="project" value="TreeGrafter"/>
</dbReference>
<evidence type="ECO:0000313" key="9">
    <source>
        <dbReference type="Proteomes" id="UP000503462"/>
    </source>
</evidence>
<feature type="region of interest" description="Disordered" evidence="5">
    <location>
        <begin position="468"/>
        <end position="497"/>
    </location>
</feature>
<evidence type="ECO:0000256" key="1">
    <source>
        <dbReference type="ARBA" id="ARBA00010547"/>
    </source>
</evidence>
<reference evidence="8 9" key="1">
    <citation type="journal article" date="2016" name="Sci. Rep.">
        <title>Peltaster fructicola genome reveals evolution from an invasive phytopathogen to an ectophytic parasite.</title>
        <authorList>
            <person name="Xu C."/>
            <person name="Chen H."/>
            <person name="Gleason M.L."/>
            <person name="Xu J.R."/>
            <person name="Liu H."/>
            <person name="Zhang R."/>
            <person name="Sun G."/>
        </authorList>
    </citation>
    <scope>NUCLEOTIDE SEQUENCE [LARGE SCALE GENOMIC DNA]</scope>
    <source>
        <strain evidence="8 9">LNHT1506</strain>
    </source>
</reference>
<feature type="region of interest" description="Disordered" evidence="5">
    <location>
        <begin position="179"/>
        <end position="221"/>
    </location>
</feature>
<keyword evidence="2" id="KW-0132">Cell division</keyword>
<evidence type="ECO:0000256" key="4">
    <source>
        <dbReference type="ARBA" id="ARBA00023306"/>
    </source>
</evidence>
<dbReference type="EMBL" id="CP051142">
    <property type="protein sequence ID" value="QIX00480.1"/>
    <property type="molecule type" value="Genomic_DNA"/>
</dbReference>
<evidence type="ECO:0000256" key="3">
    <source>
        <dbReference type="ARBA" id="ARBA00022776"/>
    </source>
</evidence>
<dbReference type="GO" id="GO:0005680">
    <property type="term" value="C:anaphase-promoting complex"/>
    <property type="evidence" value="ECO:0007669"/>
    <property type="project" value="InterPro"/>
</dbReference>
<comment type="similarity">
    <text evidence="1">Belongs to the APC1 family.</text>
</comment>
<dbReference type="GO" id="GO:0007091">
    <property type="term" value="P:metaphase/anaphase transition of mitotic cell cycle"/>
    <property type="evidence" value="ECO:0007669"/>
    <property type="project" value="TreeGrafter"/>
</dbReference>
<evidence type="ECO:0000313" key="8">
    <source>
        <dbReference type="EMBL" id="QIX00480.1"/>
    </source>
</evidence>
<feature type="domain" description="Anaphase-promoting complex subunit 1 N-terminal" evidence="6">
    <location>
        <begin position="30"/>
        <end position="780"/>
    </location>
</feature>
<dbReference type="InterPro" id="IPR024990">
    <property type="entry name" value="Apc1"/>
</dbReference>
<keyword evidence="9" id="KW-1185">Reference proteome</keyword>
<protein>
    <submittedName>
        <fullName evidence="8">Uncharacterized protein</fullName>
    </submittedName>
</protein>
<dbReference type="PANTHER" id="PTHR12827">
    <property type="entry name" value="MEIOTIC CHECKPOINT REGULATOR TSG24 FAMILY MEMBER"/>
    <property type="match status" value="1"/>
</dbReference>
<dbReference type="Gene3D" id="1.25.10.10">
    <property type="entry name" value="Leucine-rich Repeat Variant"/>
    <property type="match status" value="1"/>
</dbReference>
<keyword evidence="4" id="KW-0131">Cell cycle</keyword>
<dbReference type="GO" id="GO:0031145">
    <property type="term" value="P:anaphase-promoting complex-dependent catabolic process"/>
    <property type="evidence" value="ECO:0007669"/>
    <property type="project" value="TreeGrafter"/>
</dbReference>
<evidence type="ECO:0000256" key="2">
    <source>
        <dbReference type="ARBA" id="ARBA00022618"/>
    </source>
</evidence>
<organism evidence="8 9">
    <name type="scientific">Peltaster fructicola</name>
    <dbReference type="NCBI Taxonomy" id="286661"/>
    <lineage>
        <taxon>Eukaryota</taxon>
        <taxon>Fungi</taxon>
        <taxon>Dikarya</taxon>
        <taxon>Ascomycota</taxon>
        <taxon>Pezizomycotina</taxon>
        <taxon>Dothideomycetes</taxon>
        <taxon>Dothideomycetes incertae sedis</taxon>
        <taxon>Peltaster</taxon>
    </lineage>
</organism>
<feature type="domain" description="Anaphase-promoting complex subunit 1 middle" evidence="7">
    <location>
        <begin position="1048"/>
        <end position="1102"/>
    </location>
</feature>
<keyword evidence="3" id="KW-0498">Mitosis</keyword>
<name>A0A6H0Y1E6_9PEZI</name>